<keyword evidence="2" id="KW-1185">Reference proteome</keyword>
<comment type="caution">
    <text evidence="1">The sequence shown here is derived from an EMBL/GenBank/DDBJ whole genome shotgun (WGS) entry which is preliminary data.</text>
</comment>
<organism evidence="1 2">
    <name type="scientific">Echinococcus granulosus</name>
    <name type="common">Hydatid tapeworm</name>
    <dbReference type="NCBI Taxonomy" id="6210"/>
    <lineage>
        <taxon>Eukaryota</taxon>
        <taxon>Metazoa</taxon>
        <taxon>Spiralia</taxon>
        <taxon>Lophotrochozoa</taxon>
        <taxon>Platyhelminthes</taxon>
        <taxon>Cestoda</taxon>
        <taxon>Eucestoda</taxon>
        <taxon>Cyclophyllidea</taxon>
        <taxon>Taeniidae</taxon>
        <taxon>Echinococcus</taxon>
        <taxon>Echinococcus granulosus group</taxon>
    </lineage>
</organism>
<dbReference type="GeneID" id="36337747"/>
<protein>
    <submittedName>
        <fullName evidence="1">Uncharacterized protein</fullName>
    </submittedName>
</protein>
<dbReference type="Proteomes" id="UP000019149">
    <property type="component" value="Unassembled WGS sequence"/>
</dbReference>
<name>W6UPN4_ECHGR</name>
<proteinExistence type="predicted"/>
<evidence type="ECO:0000313" key="1">
    <source>
        <dbReference type="EMBL" id="EUB63228.1"/>
    </source>
</evidence>
<reference evidence="1 2" key="1">
    <citation type="journal article" date="2013" name="Nat. Genet.">
        <title>The genome of the hydatid tapeworm Echinococcus granulosus.</title>
        <authorList>
            <person name="Zheng H."/>
            <person name="Zhang W."/>
            <person name="Zhang L."/>
            <person name="Zhang Z."/>
            <person name="Li J."/>
            <person name="Lu G."/>
            <person name="Zhu Y."/>
            <person name="Wang Y."/>
            <person name="Huang Y."/>
            <person name="Liu J."/>
            <person name="Kang H."/>
            <person name="Chen J."/>
            <person name="Wang L."/>
            <person name="Chen A."/>
            <person name="Yu S."/>
            <person name="Gao Z."/>
            <person name="Jin L."/>
            <person name="Gu W."/>
            <person name="Wang Z."/>
            <person name="Zhao L."/>
            <person name="Shi B."/>
            <person name="Wen H."/>
            <person name="Lin R."/>
            <person name="Jones M.K."/>
            <person name="Brejova B."/>
            <person name="Vinar T."/>
            <person name="Zhao G."/>
            <person name="McManus D.P."/>
            <person name="Chen Z."/>
            <person name="Zhou Y."/>
            <person name="Wang S."/>
        </authorList>
    </citation>
    <scope>NUCLEOTIDE SEQUENCE [LARGE SCALE GENOMIC DNA]</scope>
</reference>
<dbReference type="RefSeq" id="XP_024354424.1">
    <property type="nucleotide sequence ID" value="XM_024491281.1"/>
</dbReference>
<dbReference type="KEGG" id="egl:EGR_02032"/>
<dbReference type="CTD" id="36337747"/>
<accession>W6UPN4</accession>
<gene>
    <name evidence="1" type="ORF">EGR_02032</name>
</gene>
<dbReference type="EMBL" id="APAU02000008">
    <property type="protein sequence ID" value="EUB63228.1"/>
    <property type="molecule type" value="Genomic_DNA"/>
</dbReference>
<evidence type="ECO:0000313" key="2">
    <source>
        <dbReference type="Proteomes" id="UP000019149"/>
    </source>
</evidence>
<dbReference type="AlphaFoldDB" id="W6UPN4"/>
<sequence length="376" mass="43592">MLKLTGKQAINEENFAKHRVILKNINYQIIITGIRVKLVILASCFSQIYDVRLKKSMAAMAKVLFARVVHKNWDHDLTKLNIYLQKIQEKSNNLIFFQNLLFIFSKSDFYSSIIYSSVLTLWREVRAHQGGESILHTLVLPEIRPIDNFDLQQLPKLYLSVDCDFAEQKNGIGSILFVPTVSASCNTTQVEKLKGKAKRLIQKMNESKDSLEIRLLSLIMIIKVLQELLTFDVMNGWMELNFIEVFSHITFYAPYCNKIYKFKEILPGRSPSIKEGKEFLDGNKHHFLSTLITDKQIHNSFFVPFLQYCAGVSKNEVLFYLTVFPEVYISLKYFHNLFRNFEAKLNWPDDICTNASDPAVIIFVFNINCAFNHCNL</sequence>